<gene>
    <name evidence="2" type="ORF">AS026_12640</name>
</gene>
<keyword evidence="3" id="KW-1185">Reference proteome</keyword>
<dbReference type="RefSeq" id="WP_062371957.1">
    <property type="nucleotide sequence ID" value="NZ_LNCD01000101.1"/>
</dbReference>
<dbReference type="AlphaFoldDB" id="A0A109JFE8"/>
<organism evidence="2 3">
    <name type="scientific">Rhizobium altiplani</name>
    <dbReference type="NCBI Taxonomy" id="1864509"/>
    <lineage>
        <taxon>Bacteria</taxon>
        <taxon>Pseudomonadati</taxon>
        <taxon>Pseudomonadota</taxon>
        <taxon>Alphaproteobacteria</taxon>
        <taxon>Hyphomicrobiales</taxon>
        <taxon>Rhizobiaceae</taxon>
        <taxon>Rhizobium/Agrobacterium group</taxon>
        <taxon>Rhizobium</taxon>
    </lineage>
</organism>
<comment type="caution">
    <text evidence="2">The sequence shown here is derived from an EMBL/GenBank/DDBJ whole genome shotgun (WGS) entry which is preliminary data.</text>
</comment>
<feature type="region of interest" description="Disordered" evidence="1">
    <location>
        <begin position="1"/>
        <end position="31"/>
    </location>
</feature>
<evidence type="ECO:0000313" key="3">
    <source>
        <dbReference type="Proteomes" id="UP000068164"/>
    </source>
</evidence>
<evidence type="ECO:0000313" key="2">
    <source>
        <dbReference type="EMBL" id="KWV47918.1"/>
    </source>
</evidence>
<feature type="compositionally biased region" description="Basic and acidic residues" evidence="1">
    <location>
        <begin position="172"/>
        <end position="185"/>
    </location>
</feature>
<accession>A0A109JFE8</accession>
<dbReference type="OrthoDB" id="7889162at2"/>
<reference evidence="2 3" key="1">
    <citation type="submission" date="2015-11" db="EMBL/GenBank/DDBJ databases">
        <title>Draft Genome Sequence of the Strain BR 10423 (Rhizobium sp.) isolated from nodules of Mimosa pudica.</title>
        <authorList>
            <person name="Barauna A.C."/>
            <person name="Zilli J.E."/>
            <person name="Simoes-Araujo J.L."/>
            <person name="Reis V.M."/>
            <person name="James E.K."/>
            <person name="Reis F.B.Jr."/>
            <person name="Rouws L.F."/>
            <person name="Passos S.R."/>
            <person name="Gois S.R."/>
        </authorList>
    </citation>
    <scope>NUCLEOTIDE SEQUENCE [LARGE SCALE GENOMIC DNA]</scope>
    <source>
        <strain evidence="2 3">BR10423</strain>
    </source>
</reference>
<protein>
    <recommendedName>
        <fullName evidence="4">Nutrient deprivation-induced protein</fullName>
    </recommendedName>
</protein>
<dbReference type="Proteomes" id="UP000068164">
    <property type="component" value="Unassembled WGS sequence"/>
</dbReference>
<sequence>MSNDPTPREREQGPMAAPATASQTPSHPAVGEISVETLKDKVSEDVESVTGAVRQGADMAIEKVKGTVSQQKSFVANQVGGIATVLEKVGSELEGSDQSEIGRYARQMGKSVQRIAKDLEGKDLGAVATMAEDFGRKQPLAFLGAAALAGLAASRFLTARANRSTKVGLGEASERTITKEGHPNG</sequence>
<name>A0A109JFE8_9HYPH</name>
<proteinExistence type="predicted"/>
<feature type="compositionally biased region" description="Basic and acidic residues" evidence="1">
    <location>
        <begin position="1"/>
        <end position="12"/>
    </location>
</feature>
<feature type="region of interest" description="Disordered" evidence="1">
    <location>
        <begin position="165"/>
        <end position="185"/>
    </location>
</feature>
<dbReference type="EMBL" id="LNCD01000101">
    <property type="protein sequence ID" value="KWV47918.1"/>
    <property type="molecule type" value="Genomic_DNA"/>
</dbReference>
<evidence type="ECO:0008006" key="4">
    <source>
        <dbReference type="Google" id="ProtNLM"/>
    </source>
</evidence>
<evidence type="ECO:0000256" key="1">
    <source>
        <dbReference type="SAM" id="MobiDB-lite"/>
    </source>
</evidence>